<evidence type="ECO:0000259" key="5">
    <source>
        <dbReference type="PROSITE" id="PS50160"/>
    </source>
</evidence>
<dbReference type="NCBIfam" id="TIGR02777">
    <property type="entry name" value="LigD_PE_dom"/>
    <property type="match status" value="1"/>
</dbReference>
<gene>
    <name evidence="6" type="ORF">H4W30_001458</name>
</gene>
<proteinExistence type="predicted"/>
<dbReference type="Gene3D" id="3.30.1490.70">
    <property type="match status" value="1"/>
</dbReference>
<dbReference type="PANTHER" id="PTHR39465">
    <property type="entry name" value="DNA LIGASE D, 3'-PHOSPHOESTERASE DOMAIN"/>
    <property type="match status" value="1"/>
</dbReference>
<dbReference type="Gene3D" id="3.30.470.30">
    <property type="entry name" value="DNA ligase/mRNA capping enzyme"/>
    <property type="match status" value="1"/>
</dbReference>
<evidence type="ECO:0000256" key="4">
    <source>
        <dbReference type="SAM" id="MobiDB-lite"/>
    </source>
</evidence>
<dbReference type="EC" id="6.5.1.1" evidence="1"/>
<feature type="domain" description="ATP-dependent DNA ligase family profile" evidence="5">
    <location>
        <begin position="287"/>
        <end position="406"/>
    </location>
</feature>
<dbReference type="CDD" id="cd07971">
    <property type="entry name" value="OBF_DNA_ligase_LigD"/>
    <property type="match status" value="1"/>
</dbReference>
<evidence type="ECO:0000313" key="6">
    <source>
        <dbReference type="EMBL" id="MBE1574429.1"/>
    </source>
</evidence>
<dbReference type="PANTHER" id="PTHR39465:SF1">
    <property type="entry name" value="DNA LIGASE D 3'-PHOSPHOESTERASE DOMAIN-CONTAINING PROTEIN"/>
    <property type="match status" value="1"/>
</dbReference>
<dbReference type="InterPro" id="IPR012309">
    <property type="entry name" value="DNA_ligase_ATP-dep_C"/>
</dbReference>
<dbReference type="GO" id="GO:0003910">
    <property type="term" value="F:DNA ligase (ATP) activity"/>
    <property type="evidence" value="ECO:0007669"/>
    <property type="project" value="UniProtKB-EC"/>
</dbReference>
<dbReference type="PROSITE" id="PS50160">
    <property type="entry name" value="DNA_LIGASE_A3"/>
    <property type="match status" value="1"/>
</dbReference>
<feature type="region of interest" description="Disordered" evidence="4">
    <location>
        <begin position="1"/>
        <end position="42"/>
    </location>
</feature>
<dbReference type="CDD" id="cd07906">
    <property type="entry name" value="Adenylation_DNA_ligase_LigD_LigC"/>
    <property type="match status" value="1"/>
</dbReference>
<keyword evidence="2 6" id="KW-0436">Ligase</keyword>
<sequence>MTRSERGVRWPAMAEKLGEYRRKRKPGRTPEPLPDRDGDTGADDLFVIQEHHASSLHWDIRLEREGVLVSWAVPKGLPMSPDLERLAVHTEDHPMEYLTFEGEIPAGEYGGGTMTIWDTGRYETLHFNDHKVEVVFHGERARGKYLFLHVKKDGRDNGWLLKRLDPADPGRAELPSFLAPMLSKPGRLPSTSEDADWAYEFDWSGRRTLIRVSGGRITAYDDSGDDVTGLFPEFRGLGEQLGATEAFLDGEIVVFDGGKPSPEGLGHRARATKSSAKRLTSRYPAFYLVNDLLHLDGRSCVETPYVERRELLDELGLAGPHWQVPRYYLGDGGAVARAAREHGLAGIVAKRAGSAYHPGKRTGDWLSITGTLVQQVVLGGWRPGGGSRADTFSSVLLGVPHGDGLRYIGNVGVGFAGDELAELSERLFRLERKTSPFHSVPDKQARDARWSRPVIVGEVVFGGWTDAGCLRNPRWRGLLPDVTADEVELGGGQD</sequence>
<dbReference type="Pfam" id="PF04679">
    <property type="entry name" value="DNA_ligase_A_C"/>
    <property type="match status" value="1"/>
</dbReference>
<dbReference type="Pfam" id="PF13298">
    <property type="entry name" value="LigD_N"/>
    <property type="match status" value="1"/>
</dbReference>
<dbReference type="SUPFAM" id="SSF56091">
    <property type="entry name" value="DNA ligase/mRNA capping enzyme, catalytic domain"/>
    <property type="match status" value="1"/>
</dbReference>
<reference evidence="6 7" key="1">
    <citation type="submission" date="2020-10" db="EMBL/GenBank/DDBJ databases">
        <title>Sequencing the genomes of 1000 actinobacteria strains.</title>
        <authorList>
            <person name="Klenk H.-P."/>
        </authorList>
    </citation>
    <scope>NUCLEOTIDE SEQUENCE [LARGE SCALE GENOMIC DNA]</scope>
    <source>
        <strain evidence="6 7">DSM 46661</strain>
    </source>
</reference>
<dbReference type="InterPro" id="IPR012310">
    <property type="entry name" value="DNA_ligase_ATP-dep_cent"/>
</dbReference>
<dbReference type="Pfam" id="PF01068">
    <property type="entry name" value="DNA_ligase_A_M"/>
    <property type="match status" value="1"/>
</dbReference>
<comment type="catalytic activity">
    <reaction evidence="3">
        <text>ATP + (deoxyribonucleotide)n-3'-hydroxyl + 5'-phospho-(deoxyribonucleotide)m = (deoxyribonucleotide)n+m + AMP + diphosphate.</text>
        <dbReference type="EC" id="6.5.1.1"/>
    </reaction>
</comment>
<evidence type="ECO:0000256" key="1">
    <source>
        <dbReference type="ARBA" id="ARBA00012727"/>
    </source>
</evidence>
<protein>
    <recommendedName>
        <fullName evidence="1">DNA ligase (ATP)</fullName>
        <ecNumber evidence="1">6.5.1.1</ecNumber>
    </recommendedName>
</protein>
<evidence type="ECO:0000256" key="2">
    <source>
        <dbReference type="ARBA" id="ARBA00022598"/>
    </source>
</evidence>
<comment type="caution">
    <text evidence="6">The sequence shown here is derived from an EMBL/GenBank/DDBJ whole genome shotgun (WGS) entry which is preliminary data.</text>
</comment>
<dbReference type="SUPFAM" id="SSF50249">
    <property type="entry name" value="Nucleic acid-binding proteins"/>
    <property type="match status" value="1"/>
</dbReference>
<dbReference type="Gene3D" id="2.40.50.140">
    <property type="entry name" value="Nucleic acid-binding proteins"/>
    <property type="match status" value="1"/>
</dbReference>
<dbReference type="InterPro" id="IPR014144">
    <property type="entry name" value="LigD_PE_domain"/>
</dbReference>
<keyword evidence="7" id="KW-1185">Reference proteome</keyword>
<dbReference type="EMBL" id="JADBEJ010000001">
    <property type="protein sequence ID" value="MBE1574429.1"/>
    <property type="molecule type" value="Genomic_DNA"/>
</dbReference>
<dbReference type="InterPro" id="IPR012340">
    <property type="entry name" value="NA-bd_OB-fold"/>
</dbReference>
<organism evidence="6 7">
    <name type="scientific">Amycolatopsis roodepoortensis</name>
    <dbReference type="NCBI Taxonomy" id="700274"/>
    <lineage>
        <taxon>Bacteria</taxon>
        <taxon>Bacillati</taxon>
        <taxon>Actinomycetota</taxon>
        <taxon>Actinomycetes</taxon>
        <taxon>Pseudonocardiales</taxon>
        <taxon>Pseudonocardiaceae</taxon>
        <taxon>Amycolatopsis</taxon>
    </lineage>
</organism>
<accession>A0ABR9L1C8</accession>
<dbReference type="Proteomes" id="UP000656548">
    <property type="component" value="Unassembled WGS sequence"/>
</dbReference>
<evidence type="ECO:0000256" key="3">
    <source>
        <dbReference type="ARBA" id="ARBA00034003"/>
    </source>
</evidence>
<evidence type="ECO:0000313" key="7">
    <source>
        <dbReference type="Proteomes" id="UP000656548"/>
    </source>
</evidence>
<name>A0ABR9L1C8_9PSEU</name>